<evidence type="ECO:0000313" key="2">
    <source>
        <dbReference type="EMBL" id="RJG42493.1"/>
    </source>
</evidence>
<comment type="caution">
    <text evidence="2">The sequence shown here is derived from an EMBL/GenBank/DDBJ whole genome shotgun (WGS) entry which is preliminary data.</text>
</comment>
<sequence length="247" mass="27728">MMGFTALVAMIGFVAQVNAATNIPAQPPTAQFRQADNNTLTITQGDKQWQIEQVFSSTNSNQYVALSTFNERTAIYYAAFMDQVYFTFDAKQANLIDCVYIDLVSAINIPIRKFRCGIKQPFNANWFDQYRQLFSGTLSPLLDDASIAEKVAKQHQVAIPISQNADFKLLAYFNSNSLAQGTPTLVLQHKQQQVTLPQHQYYVAYEEINGQLTATELYQLVEPNKPILEHVSIEQTMQQAQGASLGE</sequence>
<dbReference type="Proteomes" id="UP000283255">
    <property type="component" value="Unassembled WGS sequence"/>
</dbReference>
<evidence type="ECO:0000256" key="1">
    <source>
        <dbReference type="SAM" id="SignalP"/>
    </source>
</evidence>
<feature type="signal peptide" evidence="1">
    <location>
        <begin position="1"/>
        <end position="19"/>
    </location>
</feature>
<keyword evidence="1" id="KW-0732">Signal</keyword>
<organism evidence="2 3">
    <name type="scientific">Motilimonas pumila</name>
    <dbReference type="NCBI Taxonomy" id="2303987"/>
    <lineage>
        <taxon>Bacteria</taxon>
        <taxon>Pseudomonadati</taxon>
        <taxon>Pseudomonadota</taxon>
        <taxon>Gammaproteobacteria</taxon>
        <taxon>Alteromonadales</taxon>
        <taxon>Alteromonadales genera incertae sedis</taxon>
        <taxon>Motilimonas</taxon>
    </lineage>
</organism>
<dbReference type="EMBL" id="QZCH01000016">
    <property type="protein sequence ID" value="RJG42493.1"/>
    <property type="molecule type" value="Genomic_DNA"/>
</dbReference>
<dbReference type="RefSeq" id="WP_119911120.1">
    <property type="nucleotide sequence ID" value="NZ_QZCH01000016.1"/>
</dbReference>
<protein>
    <submittedName>
        <fullName evidence="2">Uncharacterized protein</fullName>
    </submittedName>
</protein>
<proteinExistence type="predicted"/>
<dbReference type="AlphaFoldDB" id="A0A418YD94"/>
<reference evidence="2 3" key="1">
    <citation type="submission" date="2018-09" db="EMBL/GenBank/DDBJ databases">
        <authorList>
            <person name="Wang F."/>
        </authorList>
    </citation>
    <scope>NUCLEOTIDE SEQUENCE [LARGE SCALE GENOMIC DNA]</scope>
    <source>
        <strain evidence="2 3">PLHSC7-2</strain>
    </source>
</reference>
<accession>A0A418YD94</accession>
<evidence type="ECO:0000313" key="3">
    <source>
        <dbReference type="Proteomes" id="UP000283255"/>
    </source>
</evidence>
<keyword evidence="3" id="KW-1185">Reference proteome</keyword>
<gene>
    <name evidence="2" type="ORF">D1Z90_12550</name>
</gene>
<feature type="chain" id="PRO_5019429562" evidence="1">
    <location>
        <begin position="20"/>
        <end position="247"/>
    </location>
</feature>
<name>A0A418YD94_9GAMM</name>
<reference evidence="2 3" key="2">
    <citation type="submission" date="2019-01" db="EMBL/GenBank/DDBJ databases">
        <title>Motilimonas pumilus sp. nov., isolated from the gut of sea cucumber (Apostichopus japonicus).</title>
        <authorList>
            <person name="Wang F.-Q."/>
            <person name="Ren L.-H."/>
            <person name="Lin Y.-W."/>
            <person name="Sun G.-H."/>
            <person name="Du Z.-J."/>
            <person name="Zhao J.-X."/>
            <person name="Liu X.-J."/>
            <person name="Liu L.-J."/>
        </authorList>
    </citation>
    <scope>NUCLEOTIDE SEQUENCE [LARGE SCALE GENOMIC DNA]</scope>
    <source>
        <strain evidence="2 3">PLHSC7-2</strain>
    </source>
</reference>